<dbReference type="SMART" id="SM01324">
    <property type="entry name" value="YARHG"/>
    <property type="match status" value="1"/>
</dbReference>
<dbReference type="EMBL" id="JBDJNQ010000001">
    <property type="protein sequence ID" value="MEN5375998.1"/>
    <property type="molecule type" value="Genomic_DNA"/>
</dbReference>
<dbReference type="PROSITE" id="PS51257">
    <property type="entry name" value="PROKAR_LIPOPROTEIN"/>
    <property type="match status" value="1"/>
</dbReference>
<protein>
    <submittedName>
        <fullName evidence="2">YARHG domain-containing protein</fullName>
    </submittedName>
</protein>
<accession>A0ABV0BPQ2</accession>
<evidence type="ECO:0000313" key="3">
    <source>
        <dbReference type="Proteomes" id="UP001409291"/>
    </source>
</evidence>
<dbReference type="Gene3D" id="1.20.58.1690">
    <property type="match status" value="1"/>
</dbReference>
<evidence type="ECO:0000313" key="2">
    <source>
        <dbReference type="EMBL" id="MEN5375998.1"/>
    </source>
</evidence>
<organism evidence="2 3">
    <name type="scientific">Sphingobacterium kitahiroshimense</name>
    <dbReference type="NCBI Taxonomy" id="470446"/>
    <lineage>
        <taxon>Bacteria</taxon>
        <taxon>Pseudomonadati</taxon>
        <taxon>Bacteroidota</taxon>
        <taxon>Sphingobacteriia</taxon>
        <taxon>Sphingobacteriales</taxon>
        <taxon>Sphingobacteriaceae</taxon>
        <taxon>Sphingobacterium</taxon>
    </lineage>
</organism>
<name>A0ABV0BPQ2_9SPHI</name>
<dbReference type="RefSeq" id="WP_346580476.1">
    <property type="nucleotide sequence ID" value="NZ_JBDJNQ010000001.1"/>
</dbReference>
<dbReference type="Pfam" id="PF13308">
    <property type="entry name" value="YARHG"/>
    <property type="match status" value="1"/>
</dbReference>
<feature type="domain" description="YARHG" evidence="1">
    <location>
        <begin position="212"/>
        <end position="295"/>
    </location>
</feature>
<dbReference type="Proteomes" id="UP001409291">
    <property type="component" value="Unassembled WGS sequence"/>
</dbReference>
<proteinExistence type="predicted"/>
<gene>
    <name evidence="2" type="ORF">ABE541_01875</name>
</gene>
<comment type="caution">
    <text evidence="2">The sequence shown here is derived from an EMBL/GenBank/DDBJ whole genome shotgun (WGS) entry which is preliminary data.</text>
</comment>
<dbReference type="InterPro" id="IPR025582">
    <property type="entry name" value="YARHG_dom"/>
</dbReference>
<sequence>MKRLFYIALAFAMLTSCNSKTDKKSSDQSVSGAMVENEIHPELYGNWVGDFTVDEKVSEEILEKQGEFPAEFDYSPKINLTIKRITADTVIAQNVVKGNLRPLVGKIEENGNLITFILDEPGDKKSDGRFEFKLNKDTLEGAWTAFDQSVNVKKRNFKLIKKQFVYNANLMLPNDENSEPLIDWYASKKETKTMADGDSTYTFINDLYRAASPVVYTLNASKTKLTEADLKNLKKLDLEIIRNTIFARHGYAFTKINVRQFFDPVDWYVPVSNDVTKELTQLERDNIALLTRFEKFATDNYDHFGR</sequence>
<evidence type="ECO:0000259" key="1">
    <source>
        <dbReference type="SMART" id="SM01324"/>
    </source>
</evidence>
<dbReference type="InterPro" id="IPR038434">
    <property type="entry name" value="YARHG_sf"/>
</dbReference>
<reference evidence="2 3" key="1">
    <citation type="submission" date="2024-04" db="EMBL/GenBank/DDBJ databases">
        <title>WGS of bacteria from Torrens River.</title>
        <authorList>
            <person name="Wyrsch E.R."/>
            <person name="Drigo B."/>
        </authorList>
    </citation>
    <scope>NUCLEOTIDE SEQUENCE [LARGE SCALE GENOMIC DNA]</scope>
    <source>
        <strain evidence="2 3">TWI391</strain>
    </source>
</reference>
<keyword evidence="3" id="KW-1185">Reference proteome</keyword>